<dbReference type="AlphaFoldDB" id="A0A565CNU6"/>
<name>A0A565CNU6_9BRAS</name>
<keyword evidence="2" id="KW-1185">Reference proteome</keyword>
<dbReference type="EMBL" id="CABITT030000008">
    <property type="protein sequence ID" value="VVB15267.1"/>
    <property type="molecule type" value="Genomic_DNA"/>
</dbReference>
<proteinExistence type="predicted"/>
<protein>
    <submittedName>
        <fullName evidence="1">Uncharacterized protein</fullName>
    </submittedName>
</protein>
<dbReference type="Proteomes" id="UP000489600">
    <property type="component" value="Unassembled WGS sequence"/>
</dbReference>
<evidence type="ECO:0000313" key="1">
    <source>
        <dbReference type="EMBL" id="VVB15267.1"/>
    </source>
</evidence>
<organism evidence="1 2">
    <name type="scientific">Arabis nemorensis</name>
    <dbReference type="NCBI Taxonomy" id="586526"/>
    <lineage>
        <taxon>Eukaryota</taxon>
        <taxon>Viridiplantae</taxon>
        <taxon>Streptophyta</taxon>
        <taxon>Embryophyta</taxon>
        <taxon>Tracheophyta</taxon>
        <taxon>Spermatophyta</taxon>
        <taxon>Magnoliopsida</taxon>
        <taxon>eudicotyledons</taxon>
        <taxon>Gunneridae</taxon>
        <taxon>Pentapetalae</taxon>
        <taxon>rosids</taxon>
        <taxon>malvids</taxon>
        <taxon>Brassicales</taxon>
        <taxon>Brassicaceae</taxon>
        <taxon>Arabideae</taxon>
        <taxon>Arabis</taxon>
    </lineage>
</organism>
<sequence length="116" mass="13116">MELHSRLLRRSLRAELDGRKRFGYSEVSGSDLAVMKLTCLLPTTKGTSWANQSLQECLWSSAPLVKSDGDSMDRITENSVRCWIKVDANLRLFLVFVPSRTLEAACVSRPFRHIST</sequence>
<accession>A0A565CNU6</accession>
<evidence type="ECO:0000313" key="2">
    <source>
        <dbReference type="Proteomes" id="UP000489600"/>
    </source>
</evidence>
<gene>
    <name evidence="1" type="ORF">ANE_LOCUS25711</name>
</gene>
<comment type="caution">
    <text evidence="1">The sequence shown here is derived from an EMBL/GenBank/DDBJ whole genome shotgun (WGS) entry which is preliminary data.</text>
</comment>
<reference evidence="1" key="1">
    <citation type="submission" date="2019-07" db="EMBL/GenBank/DDBJ databases">
        <authorList>
            <person name="Dittberner H."/>
        </authorList>
    </citation>
    <scope>NUCLEOTIDE SEQUENCE [LARGE SCALE GENOMIC DNA]</scope>
</reference>